<reference evidence="7 8" key="1">
    <citation type="submission" date="2019-02" db="EMBL/GenBank/DDBJ databases">
        <title>Genomic Encyclopedia of Type Strains, Phase IV (KMG-IV): sequencing the most valuable type-strain genomes for metagenomic binning, comparative biology and taxonomic classification.</title>
        <authorList>
            <person name="Goeker M."/>
        </authorList>
    </citation>
    <scope>NUCLEOTIDE SEQUENCE [LARGE SCALE GENOMIC DNA]</scope>
    <source>
        <strain evidence="7 8">DSM 19570</strain>
    </source>
</reference>
<keyword evidence="3 6" id="KW-0812">Transmembrane</keyword>
<dbReference type="Gene3D" id="1.10.3730.20">
    <property type="match status" value="1"/>
</dbReference>
<dbReference type="RefSeq" id="WP_165393224.1">
    <property type="nucleotide sequence ID" value="NZ_SHKP01000004.1"/>
</dbReference>
<dbReference type="GO" id="GO:0005886">
    <property type="term" value="C:plasma membrane"/>
    <property type="evidence" value="ECO:0007669"/>
    <property type="project" value="UniProtKB-SubCell"/>
</dbReference>
<name>A0A4Q7W0N0_9BURK</name>
<feature type="transmembrane region" description="Helical" evidence="6">
    <location>
        <begin position="103"/>
        <end position="120"/>
    </location>
</feature>
<dbReference type="SUPFAM" id="SSF103481">
    <property type="entry name" value="Multidrug resistance efflux transporter EmrE"/>
    <property type="match status" value="1"/>
</dbReference>
<dbReference type="EMBL" id="SHKP01000004">
    <property type="protein sequence ID" value="RZU02660.1"/>
    <property type="molecule type" value="Genomic_DNA"/>
</dbReference>
<comment type="caution">
    <text evidence="7">The sequence shown here is derived from an EMBL/GenBank/DDBJ whole genome shotgun (WGS) entry which is preliminary data.</text>
</comment>
<dbReference type="GO" id="GO:0022857">
    <property type="term" value="F:transmembrane transporter activity"/>
    <property type="evidence" value="ECO:0007669"/>
    <property type="project" value="InterPro"/>
</dbReference>
<protein>
    <recommendedName>
        <fullName evidence="9">EamA-like transporter family protein</fullName>
    </recommendedName>
</protein>
<dbReference type="InterPro" id="IPR037185">
    <property type="entry name" value="EmrE-like"/>
</dbReference>
<evidence type="ECO:0000256" key="5">
    <source>
        <dbReference type="ARBA" id="ARBA00023136"/>
    </source>
</evidence>
<keyword evidence="2" id="KW-1003">Cell membrane</keyword>
<feature type="transmembrane region" description="Helical" evidence="6">
    <location>
        <begin position="51"/>
        <end position="70"/>
    </location>
</feature>
<evidence type="ECO:0000256" key="6">
    <source>
        <dbReference type="SAM" id="Phobius"/>
    </source>
</evidence>
<accession>A0A4Q7W0N0</accession>
<keyword evidence="8" id="KW-1185">Reference proteome</keyword>
<feature type="transmembrane region" description="Helical" evidence="6">
    <location>
        <begin position="77"/>
        <end position="97"/>
    </location>
</feature>
<organism evidence="7 8">
    <name type="scientific">Rivibacter subsaxonicus</name>
    <dbReference type="NCBI Taxonomy" id="457575"/>
    <lineage>
        <taxon>Bacteria</taxon>
        <taxon>Pseudomonadati</taxon>
        <taxon>Pseudomonadota</taxon>
        <taxon>Betaproteobacteria</taxon>
        <taxon>Burkholderiales</taxon>
        <taxon>Rivibacter</taxon>
    </lineage>
</organism>
<keyword evidence="4 6" id="KW-1133">Transmembrane helix</keyword>
<evidence type="ECO:0000256" key="4">
    <source>
        <dbReference type="ARBA" id="ARBA00022989"/>
    </source>
</evidence>
<dbReference type="PANTHER" id="PTHR30561:SF9">
    <property type="entry name" value="4-AMINO-4-DEOXY-L-ARABINOSE-PHOSPHOUNDECAPRENOL FLIPPASE SUBUNIT ARNF-RELATED"/>
    <property type="match status" value="1"/>
</dbReference>
<comment type="subcellular location">
    <subcellularLocation>
        <location evidence="1">Cell membrane</location>
        <topology evidence="1">Multi-pass membrane protein</topology>
    </subcellularLocation>
</comment>
<evidence type="ECO:0000313" key="8">
    <source>
        <dbReference type="Proteomes" id="UP000293671"/>
    </source>
</evidence>
<evidence type="ECO:0008006" key="9">
    <source>
        <dbReference type="Google" id="ProtNLM"/>
    </source>
</evidence>
<proteinExistence type="predicted"/>
<dbReference type="Proteomes" id="UP000293671">
    <property type="component" value="Unassembled WGS sequence"/>
</dbReference>
<dbReference type="InterPro" id="IPR000390">
    <property type="entry name" value="Small_drug/metabolite_transptr"/>
</dbReference>
<evidence type="ECO:0000256" key="2">
    <source>
        <dbReference type="ARBA" id="ARBA00022475"/>
    </source>
</evidence>
<evidence type="ECO:0000256" key="1">
    <source>
        <dbReference type="ARBA" id="ARBA00004651"/>
    </source>
</evidence>
<sequence>MQKYIPLILAVVSTNALSQIMLKQGMNTIGSFSFDGGSLWRTLPTVVLNPWIVGGLAVLVFSMGLHLMVLSRVELSFAYPFLSVSYVLVLIAGYIWFGDAINASRLLGVALICLGTFFIARS</sequence>
<gene>
    <name evidence="7" type="ORF">EV670_0688</name>
</gene>
<evidence type="ECO:0000256" key="3">
    <source>
        <dbReference type="ARBA" id="ARBA00022692"/>
    </source>
</evidence>
<dbReference type="PANTHER" id="PTHR30561">
    <property type="entry name" value="SMR FAMILY PROTON-DEPENDENT DRUG EFFLUX TRANSPORTER SUGE"/>
    <property type="match status" value="1"/>
</dbReference>
<evidence type="ECO:0000313" key="7">
    <source>
        <dbReference type="EMBL" id="RZU02660.1"/>
    </source>
</evidence>
<keyword evidence="5 6" id="KW-0472">Membrane</keyword>
<dbReference type="AlphaFoldDB" id="A0A4Q7W0N0"/>